<dbReference type="SMART" id="SM00134">
    <property type="entry name" value="LU"/>
    <property type="match status" value="8"/>
</dbReference>
<dbReference type="PROSITE" id="PS00983">
    <property type="entry name" value="LY6_UPAR"/>
    <property type="match status" value="1"/>
</dbReference>
<gene>
    <name evidence="10" type="ORF">H4Q32_023858</name>
</gene>
<keyword evidence="6" id="KW-0472">Membrane</keyword>
<organism evidence="10 11">
    <name type="scientific">Labeo rohita</name>
    <name type="common">Indian major carp</name>
    <name type="synonym">Cyprinus rohita</name>
    <dbReference type="NCBI Taxonomy" id="84645"/>
    <lineage>
        <taxon>Eukaryota</taxon>
        <taxon>Metazoa</taxon>
        <taxon>Chordata</taxon>
        <taxon>Craniata</taxon>
        <taxon>Vertebrata</taxon>
        <taxon>Euteleostomi</taxon>
        <taxon>Actinopterygii</taxon>
        <taxon>Neopterygii</taxon>
        <taxon>Teleostei</taxon>
        <taxon>Ostariophysi</taxon>
        <taxon>Cypriniformes</taxon>
        <taxon>Cyprinidae</taxon>
        <taxon>Labeoninae</taxon>
        <taxon>Labeonini</taxon>
        <taxon>Labeo</taxon>
    </lineage>
</organism>
<protein>
    <submittedName>
        <fullName evidence="10">Urokinase plasminogen activator surface receptor</fullName>
    </submittedName>
</protein>
<dbReference type="InterPro" id="IPR045860">
    <property type="entry name" value="Snake_toxin-like_sf"/>
</dbReference>
<dbReference type="Pfam" id="PF00087">
    <property type="entry name" value="Toxin_TOLIP"/>
    <property type="match status" value="3"/>
</dbReference>
<dbReference type="EMBL" id="JACTAM010001225">
    <property type="protein sequence ID" value="KAI2646532.1"/>
    <property type="molecule type" value="Genomic_DNA"/>
</dbReference>
<feature type="domain" description="UPAR/Ly6" evidence="9">
    <location>
        <begin position="20"/>
        <end position="108"/>
    </location>
</feature>
<feature type="domain" description="UPAR/Ly6" evidence="9">
    <location>
        <begin position="624"/>
        <end position="705"/>
    </location>
</feature>
<feature type="signal peptide" evidence="8">
    <location>
        <begin position="1"/>
        <end position="17"/>
    </location>
</feature>
<evidence type="ECO:0000313" key="10">
    <source>
        <dbReference type="EMBL" id="KAI2646532.1"/>
    </source>
</evidence>
<evidence type="ECO:0000256" key="2">
    <source>
        <dbReference type="ARBA" id="ARBA00004613"/>
    </source>
</evidence>
<dbReference type="InterPro" id="IPR035076">
    <property type="entry name" value="Toxin/TOLIP"/>
</dbReference>
<sequence>MDLQISVFLLFVLFTAGHSLSCYECMGLTGSCSDQKLKTCPSGSSMCMSLTTVAQAGGTTAKAKVKDCAADCASGSINLGIGKNSLACCNTDQCNVQDAPDPSNVPNGKTCYSCDEKSCLNILSCSGTEDRCLKATASFGGQSMALVMFRASHAVRGTCVTELRASLRASCSSAVLCSPSSCCTESSSSSHSTMRHTVLNIELMDLQIPVFLLFVLFTAGHSFSCYECTGVTGSCSDQKLKTCPSGFSKCTSLTTAVGITTTMKAKDCAADCASGSMNLGILKNSFACCNTDQCNVQDAPDPSNVPNGKTCYSCDEKSCSNILSCAGSEDRCLKATVIFGGQSMALVMFIASHAVRGTCVTELRASLRASCSSAVLCSPSSCCTESSSSSHSTIRHTELNIELTLSHSPPDQRWICKSHFFFCSLFSLQIMDIFFLPSLSFITKGHSLSCYECTDQKGSCADKKVKSCPRGSSKCISSTAVTQVGNFSAKVKVKDCADVCASGSMNLGIIKKSSVCCNTDRCNTLDAPDPRTDSNGKKCYYCDGKSCSNILSCSGKEDHCITATGSFVDQSLVVKGCASKSICDATTSVTDVQTISCCEGNLCNNDANIGPQSANSAESVTQSFRCYECISLTSSCSNANVTTCHSGFNKCMSSTTVMEAGPLSVSTTIKQCTSTCVPGTLKLPSGENRTTYCCDTDLCNAAGHSLSCYECLGLTGSCADQVEKTCPIGFSKCMSLTTVAQVGDISDKGKIKDCAADCADGSMNLGIVKSSVACCNTDRCNLLDAPDPSNVPNGKKCYYCDGHSCSNILSCSGTEDRCLTATETAGGQTSVLKGCVSKSLCEAGRSIRNVQSASCCEGNLCNDPSKVPNGNKCYYCDGKTCSNILSCTGSEDRCFTATETAGGLTAVVKGCVSKSICEAGRSVRNVQSASCCKGNLCNGAKSITQSFLFLCCSLLSFILLH</sequence>
<evidence type="ECO:0000256" key="4">
    <source>
        <dbReference type="ARBA" id="ARBA00022525"/>
    </source>
</evidence>
<keyword evidence="7" id="KW-0325">Glycoprotein</keyword>
<feature type="domain" description="UPAR/Ly6" evidence="9">
    <location>
        <begin position="223"/>
        <end position="308"/>
    </location>
</feature>
<evidence type="ECO:0000256" key="6">
    <source>
        <dbReference type="ARBA" id="ARBA00023136"/>
    </source>
</evidence>
<evidence type="ECO:0000256" key="5">
    <source>
        <dbReference type="ARBA" id="ARBA00022729"/>
    </source>
</evidence>
<dbReference type="Proteomes" id="UP000830375">
    <property type="component" value="Unassembled WGS sequence"/>
</dbReference>
<feature type="domain" description="UPAR/Ly6" evidence="9">
    <location>
        <begin position="796"/>
        <end position="870"/>
    </location>
</feature>
<reference evidence="10 11" key="1">
    <citation type="submission" date="2022-01" db="EMBL/GenBank/DDBJ databases">
        <title>A high-quality chromosome-level genome assembly of rohu carp, Labeo rohita.</title>
        <authorList>
            <person name="Arick M.A. II"/>
            <person name="Hsu C.-Y."/>
            <person name="Magbanua Z."/>
            <person name="Pechanova O."/>
            <person name="Grover C."/>
            <person name="Miller E."/>
            <person name="Thrash A."/>
            <person name="Ezzel L."/>
            <person name="Alam S."/>
            <person name="Benzie J."/>
            <person name="Hamilton M."/>
            <person name="Karsi A."/>
            <person name="Lawrence M.L."/>
            <person name="Peterson D.G."/>
        </authorList>
    </citation>
    <scope>NUCLEOTIDE SEQUENCE [LARGE SCALE GENOMIC DNA]</scope>
    <source>
        <strain evidence="11">BAU-BD-2019</strain>
        <tissue evidence="10">Blood</tissue>
    </source>
</reference>
<name>A0ABQ8L727_LABRO</name>
<evidence type="ECO:0000256" key="7">
    <source>
        <dbReference type="ARBA" id="ARBA00023180"/>
    </source>
</evidence>
<keyword evidence="10" id="KW-0675">Receptor</keyword>
<keyword evidence="5 8" id="KW-0732">Signal</keyword>
<dbReference type="PANTHER" id="PTHR20914">
    <property type="entry name" value="LY6/PLAUR DOMAIN-CONTAINING PROTEIN 8"/>
    <property type="match status" value="1"/>
</dbReference>
<evidence type="ECO:0000256" key="3">
    <source>
        <dbReference type="ARBA" id="ARBA00022475"/>
    </source>
</evidence>
<accession>A0ABQ8L727</accession>
<feature type="chain" id="PRO_5046932071" evidence="8">
    <location>
        <begin position="18"/>
        <end position="961"/>
    </location>
</feature>
<feature type="domain" description="UPAR/Ly6" evidence="9">
    <location>
        <begin position="538"/>
        <end position="616"/>
    </location>
</feature>
<evidence type="ECO:0000259" key="9">
    <source>
        <dbReference type="SMART" id="SM00134"/>
    </source>
</evidence>
<dbReference type="Pfam" id="PF00021">
    <property type="entry name" value="UPAR_LY6"/>
    <property type="match status" value="5"/>
</dbReference>
<evidence type="ECO:0000256" key="1">
    <source>
        <dbReference type="ARBA" id="ARBA00004236"/>
    </source>
</evidence>
<feature type="domain" description="UPAR/Ly6" evidence="9">
    <location>
        <begin position="872"/>
        <end position="946"/>
    </location>
</feature>
<feature type="domain" description="UPAR/Ly6" evidence="9">
    <location>
        <begin position="448"/>
        <end position="530"/>
    </location>
</feature>
<keyword evidence="11" id="KW-1185">Reference proteome</keyword>
<dbReference type="InterPro" id="IPR050918">
    <property type="entry name" value="CNF-like_PLA2_Inhibitor"/>
</dbReference>
<proteinExistence type="predicted"/>
<dbReference type="SUPFAM" id="SSF57302">
    <property type="entry name" value="Snake toxin-like"/>
    <property type="match status" value="8"/>
</dbReference>
<evidence type="ECO:0000313" key="11">
    <source>
        <dbReference type="Proteomes" id="UP000830375"/>
    </source>
</evidence>
<dbReference type="PANTHER" id="PTHR20914:SF24">
    <property type="entry name" value="LYMPHOCYTE ANTIGEN 6 FAMILY MEMBER M2-RELATED"/>
    <property type="match status" value="1"/>
</dbReference>
<comment type="caution">
    <text evidence="10">The sequence shown here is derived from an EMBL/GenBank/DDBJ whole genome shotgun (WGS) entry which is preliminary data.</text>
</comment>
<feature type="domain" description="UPAR/Ly6" evidence="9">
    <location>
        <begin position="706"/>
        <end position="794"/>
    </location>
</feature>
<keyword evidence="4" id="KW-0964">Secreted</keyword>
<dbReference type="InterPro" id="IPR016054">
    <property type="entry name" value="LY6_UPA_recep-like"/>
</dbReference>
<dbReference type="Gene3D" id="2.10.60.10">
    <property type="entry name" value="CD59"/>
    <property type="match status" value="8"/>
</dbReference>
<evidence type="ECO:0000256" key="8">
    <source>
        <dbReference type="SAM" id="SignalP"/>
    </source>
</evidence>
<keyword evidence="3" id="KW-1003">Cell membrane</keyword>
<dbReference type="InterPro" id="IPR018363">
    <property type="entry name" value="CD59_antigen_CS"/>
</dbReference>
<comment type="subcellular location">
    <subcellularLocation>
        <location evidence="1">Cell membrane</location>
    </subcellularLocation>
    <subcellularLocation>
        <location evidence="2">Secreted</location>
    </subcellularLocation>
</comment>